<evidence type="ECO:0000256" key="1">
    <source>
        <dbReference type="ARBA" id="ARBA00023125"/>
    </source>
</evidence>
<dbReference type="InterPro" id="IPR036594">
    <property type="entry name" value="Meth_synthase_dom"/>
</dbReference>
<keyword evidence="4" id="KW-1185">Reference proteome</keyword>
<feature type="domain" description="HTH merR-type" evidence="2">
    <location>
        <begin position="12"/>
        <end position="81"/>
    </location>
</feature>
<dbReference type="Proteomes" id="UP001519363">
    <property type="component" value="Unassembled WGS sequence"/>
</dbReference>
<keyword evidence="1 3" id="KW-0238">DNA-binding</keyword>
<dbReference type="InterPro" id="IPR000551">
    <property type="entry name" value="MerR-type_HTH_dom"/>
</dbReference>
<dbReference type="Gene3D" id="3.40.50.280">
    <property type="entry name" value="Cobalamin-binding domain"/>
    <property type="match status" value="1"/>
</dbReference>
<name>A0ABS5ASS0_9PSEU</name>
<dbReference type="EMBL" id="JAGIOO010000001">
    <property type="protein sequence ID" value="MBP2479442.1"/>
    <property type="molecule type" value="Genomic_DNA"/>
</dbReference>
<comment type="caution">
    <text evidence="3">The sequence shown here is derived from an EMBL/GenBank/DDBJ whole genome shotgun (WGS) entry which is preliminary data.</text>
</comment>
<evidence type="ECO:0000313" key="4">
    <source>
        <dbReference type="Proteomes" id="UP001519363"/>
    </source>
</evidence>
<dbReference type="PANTHER" id="PTHR30204:SF97">
    <property type="entry name" value="MERR FAMILY REGULATORY PROTEIN"/>
    <property type="match status" value="1"/>
</dbReference>
<dbReference type="Gene3D" id="1.10.1660.10">
    <property type="match status" value="1"/>
</dbReference>
<evidence type="ECO:0000313" key="3">
    <source>
        <dbReference type="EMBL" id="MBP2479442.1"/>
    </source>
</evidence>
<dbReference type="PANTHER" id="PTHR30204">
    <property type="entry name" value="REDOX-CYCLING DRUG-SENSING TRANSCRIPTIONAL ACTIVATOR SOXR"/>
    <property type="match status" value="1"/>
</dbReference>
<accession>A0ABS5ASS0</accession>
<dbReference type="Pfam" id="PF13411">
    <property type="entry name" value="MerR_1"/>
    <property type="match status" value="1"/>
</dbReference>
<dbReference type="InterPro" id="IPR009061">
    <property type="entry name" value="DNA-bd_dom_put_sf"/>
</dbReference>
<dbReference type="PROSITE" id="PS50937">
    <property type="entry name" value="HTH_MERR_2"/>
    <property type="match status" value="1"/>
</dbReference>
<dbReference type="InterPro" id="IPR047057">
    <property type="entry name" value="MerR_fam"/>
</dbReference>
<dbReference type="RefSeq" id="WP_086788606.1">
    <property type="nucleotide sequence ID" value="NZ_JAGIOO010000001.1"/>
</dbReference>
<dbReference type="SMART" id="SM00422">
    <property type="entry name" value="HTH_MERR"/>
    <property type="match status" value="1"/>
</dbReference>
<gene>
    <name evidence="3" type="ORF">JOF53_008314</name>
</gene>
<organism evidence="3 4">
    <name type="scientific">Crossiella equi</name>
    <dbReference type="NCBI Taxonomy" id="130796"/>
    <lineage>
        <taxon>Bacteria</taxon>
        <taxon>Bacillati</taxon>
        <taxon>Actinomycetota</taxon>
        <taxon>Actinomycetes</taxon>
        <taxon>Pseudonocardiales</taxon>
        <taxon>Pseudonocardiaceae</taxon>
        <taxon>Crossiella</taxon>
    </lineage>
</organism>
<proteinExistence type="predicted"/>
<sequence length="301" mass="32423">MIGPEEKSASGGWTPKVVAQQLGVSVITLRTWERRYGLGPGTREPGRHRRYDDADVRRLRRMVELTGQGMSASAAAAAALAEDDGGPPPVLRVVPEQGTDAAQRGLLAAALRLDAPLLRELARAAIEEFGVVPAWEQAFVPVLVELGRRVADSGSGVEVEHVVSDSIEHVLRERATVRERGGLCALLSAAPEEQHTLPLDALAAALAELGRSSRMLGARVPPAALLTAVDRLRPLVTVVWSHHRDTALATPVRELTEDRHTVLMLAGPGWEGVAVPGHARRVHQLGEAARFVEDAVGRRWH</sequence>
<protein>
    <submittedName>
        <fullName evidence="3">DNA-binding transcriptional MerR regulator</fullName>
    </submittedName>
</protein>
<dbReference type="Gene3D" id="1.10.1240.10">
    <property type="entry name" value="Methionine synthase domain"/>
    <property type="match status" value="1"/>
</dbReference>
<dbReference type="SUPFAM" id="SSF46955">
    <property type="entry name" value="Putative DNA-binding domain"/>
    <property type="match status" value="1"/>
</dbReference>
<reference evidence="3 4" key="1">
    <citation type="submission" date="2021-03" db="EMBL/GenBank/DDBJ databases">
        <title>Sequencing the genomes of 1000 actinobacteria strains.</title>
        <authorList>
            <person name="Klenk H.-P."/>
        </authorList>
    </citation>
    <scope>NUCLEOTIDE SEQUENCE [LARGE SCALE GENOMIC DNA]</scope>
    <source>
        <strain evidence="3 4">DSM 44580</strain>
    </source>
</reference>
<dbReference type="InterPro" id="IPR003759">
    <property type="entry name" value="Cbl-bd_cap"/>
</dbReference>
<evidence type="ECO:0000259" key="2">
    <source>
        <dbReference type="PROSITE" id="PS50937"/>
    </source>
</evidence>
<dbReference type="GO" id="GO:0003677">
    <property type="term" value="F:DNA binding"/>
    <property type="evidence" value="ECO:0007669"/>
    <property type="project" value="UniProtKB-KW"/>
</dbReference>
<dbReference type="Pfam" id="PF02607">
    <property type="entry name" value="B12-binding_2"/>
    <property type="match status" value="1"/>
</dbReference>